<dbReference type="Pfam" id="PF00459">
    <property type="entry name" value="Inositol_P"/>
    <property type="match status" value="1"/>
</dbReference>
<comment type="similarity">
    <text evidence="7">Belongs to the inositol monophosphatase superfamily. FBPase class 4 family.</text>
</comment>
<keyword evidence="5 8" id="KW-0460">Magnesium</keyword>
<dbReference type="PRINTS" id="PR00377">
    <property type="entry name" value="IMPHPHTASES"/>
</dbReference>
<comment type="catalytic activity">
    <reaction evidence="1">
        <text>beta-D-fructose 1,6-bisphosphate + H2O = beta-D-fructose 6-phosphate + phosphate</text>
        <dbReference type="Rhea" id="RHEA:11064"/>
        <dbReference type="ChEBI" id="CHEBI:15377"/>
        <dbReference type="ChEBI" id="CHEBI:32966"/>
        <dbReference type="ChEBI" id="CHEBI:43474"/>
        <dbReference type="ChEBI" id="CHEBI:57634"/>
        <dbReference type="EC" id="3.1.3.11"/>
    </reaction>
</comment>
<evidence type="ECO:0000256" key="3">
    <source>
        <dbReference type="ARBA" id="ARBA00022723"/>
    </source>
</evidence>
<dbReference type="Gene3D" id="3.30.540.10">
    <property type="entry name" value="Fructose-1,6-Bisphosphatase, subunit A, domain 1"/>
    <property type="match status" value="1"/>
</dbReference>
<evidence type="ECO:0000256" key="1">
    <source>
        <dbReference type="ARBA" id="ARBA00001273"/>
    </source>
</evidence>
<dbReference type="GO" id="GO:0008934">
    <property type="term" value="F:inositol monophosphate 1-phosphatase activity"/>
    <property type="evidence" value="ECO:0007669"/>
    <property type="project" value="TreeGrafter"/>
</dbReference>
<dbReference type="GO" id="GO:0006020">
    <property type="term" value="P:inositol metabolic process"/>
    <property type="evidence" value="ECO:0007669"/>
    <property type="project" value="TreeGrafter"/>
</dbReference>
<comment type="cofactor">
    <cofactor evidence="8">
        <name>Mg(2+)</name>
        <dbReference type="ChEBI" id="CHEBI:18420"/>
    </cofactor>
</comment>
<keyword evidence="4" id="KW-0378">Hydrolase</keyword>
<dbReference type="EMBL" id="AOLP01000008">
    <property type="protein sequence ID" value="EMA06184.1"/>
    <property type="molecule type" value="Genomic_DNA"/>
</dbReference>
<evidence type="ECO:0000313" key="9">
    <source>
        <dbReference type="EMBL" id="EMA06184.1"/>
    </source>
</evidence>
<dbReference type="Proteomes" id="UP000011553">
    <property type="component" value="Unassembled WGS sequence"/>
</dbReference>
<evidence type="ECO:0000256" key="7">
    <source>
        <dbReference type="ARBA" id="ARBA00038103"/>
    </source>
</evidence>
<dbReference type="CDD" id="cd01637">
    <property type="entry name" value="IMPase_like"/>
    <property type="match status" value="1"/>
</dbReference>
<dbReference type="EC" id="3.1.3.11" evidence="2"/>
<keyword evidence="6" id="KW-0119">Carbohydrate metabolism</keyword>
<feature type="binding site" evidence="8">
    <location>
        <position position="28"/>
    </location>
    <ligand>
        <name>Mg(2+)</name>
        <dbReference type="ChEBI" id="CHEBI:18420"/>
        <label>1</label>
        <note>catalytic</note>
    </ligand>
</feature>
<dbReference type="InterPro" id="IPR020583">
    <property type="entry name" value="Inositol_monoP_metal-BS"/>
</dbReference>
<proteinExistence type="inferred from homology"/>
<sequence length="222" mass="23876">MTKADTETQRRTISVIRESFPDATIVGEEEDERKSVPEDGDAWVIDPIDGTTNFVHGSQLWTTTVASVRDHQTVAAATVAPALGDIYAATPDGTTRNDNPITVSSKTDLDEFVVAPILRYGPDRDAEFGDLLKRLIVRFGDLRRLGCAQVTLAMVACGTLDVAASEQPDPNPWDTIAGVSLVRRAGGTVTDIRGNQWVPGCEGLVASNGEAHDEVLDRVTTD</sequence>
<feature type="binding site" evidence="8">
    <location>
        <position position="174"/>
    </location>
    <ligand>
        <name>Mg(2+)</name>
        <dbReference type="ChEBI" id="CHEBI:18420"/>
        <label>1</label>
        <note>catalytic</note>
    </ligand>
</feature>
<evidence type="ECO:0000256" key="5">
    <source>
        <dbReference type="ARBA" id="ARBA00022842"/>
    </source>
</evidence>
<organism evidence="9 10">
    <name type="scientific">Haloferax denitrificans ATCC 35960</name>
    <dbReference type="NCBI Taxonomy" id="662478"/>
    <lineage>
        <taxon>Archaea</taxon>
        <taxon>Methanobacteriati</taxon>
        <taxon>Methanobacteriota</taxon>
        <taxon>Stenosarchaea group</taxon>
        <taxon>Halobacteria</taxon>
        <taxon>Halobacteriales</taxon>
        <taxon>Haloferacaceae</taxon>
        <taxon>Haloferax</taxon>
    </lineage>
</organism>
<dbReference type="PANTHER" id="PTHR20854">
    <property type="entry name" value="INOSITOL MONOPHOSPHATASE"/>
    <property type="match status" value="1"/>
</dbReference>
<dbReference type="PROSITE" id="PS00629">
    <property type="entry name" value="IMP_1"/>
    <property type="match status" value="1"/>
</dbReference>
<dbReference type="Gene3D" id="3.40.190.80">
    <property type="match status" value="1"/>
</dbReference>
<protein>
    <recommendedName>
        <fullName evidence="2">fructose-bisphosphatase</fullName>
        <ecNumber evidence="2">3.1.3.11</ecNumber>
    </recommendedName>
</protein>
<evidence type="ECO:0000256" key="8">
    <source>
        <dbReference type="PIRSR" id="PIRSR600760-2"/>
    </source>
</evidence>
<feature type="binding site" evidence="8">
    <location>
        <position position="49"/>
    </location>
    <ligand>
        <name>Mg(2+)</name>
        <dbReference type="ChEBI" id="CHEBI:18420"/>
        <label>1</label>
        <note>catalytic</note>
    </ligand>
</feature>
<dbReference type="InterPro" id="IPR000760">
    <property type="entry name" value="Inositol_monophosphatase-like"/>
</dbReference>
<evidence type="ECO:0000256" key="2">
    <source>
        <dbReference type="ARBA" id="ARBA00013093"/>
    </source>
</evidence>
<name>M0JDU0_9EURY</name>
<accession>M0JDU0</accession>
<dbReference type="GO" id="GO:0007165">
    <property type="term" value="P:signal transduction"/>
    <property type="evidence" value="ECO:0007669"/>
    <property type="project" value="TreeGrafter"/>
</dbReference>
<gene>
    <name evidence="9" type="ORF">C438_05702</name>
</gene>
<keyword evidence="10" id="KW-1185">Reference proteome</keyword>
<evidence type="ECO:0000256" key="4">
    <source>
        <dbReference type="ARBA" id="ARBA00022801"/>
    </source>
</evidence>
<dbReference type="PATRIC" id="fig|662478.6.peg.1056"/>
<reference evidence="9 10" key="1">
    <citation type="journal article" date="2014" name="PLoS Genet.">
        <title>Phylogenetically driven sequencing of extremely halophilic archaea reveals strategies for static and dynamic osmo-response.</title>
        <authorList>
            <person name="Becker E.A."/>
            <person name="Seitzer P.M."/>
            <person name="Tritt A."/>
            <person name="Larsen D."/>
            <person name="Krusor M."/>
            <person name="Yao A.I."/>
            <person name="Wu D."/>
            <person name="Madern D."/>
            <person name="Eisen J.A."/>
            <person name="Darling A.E."/>
            <person name="Facciotti M.T."/>
        </authorList>
    </citation>
    <scope>NUCLEOTIDE SEQUENCE [LARGE SCALE GENOMIC DNA]</scope>
    <source>
        <strain evidence="9 10">ATCC 35960</strain>
    </source>
</reference>
<feature type="binding site" evidence="8">
    <location>
        <position position="48"/>
    </location>
    <ligand>
        <name>Mg(2+)</name>
        <dbReference type="ChEBI" id="CHEBI:18420"/>
        <label>1</label>
        <note>catalytic</note>
    </ligand>
</feature>
<keyword evidence="3 8" id="KW-0479">Metal-binding</keyword>
<feature type="binding site" evidence="8">
    <location>
        <position position="46"/>
    </location>
    <ligand>
        <name>Mg(2+)</name>
        <dbReference type="ChEBI" id="CHEBI:18420"/>
        <label>1</label>
        <note>catalytic</note>
    </ligand>
</feature>
<dbReference type="GO" id="GO:0042132">
    <property type="term" value="F:fructose 1,6-bisphosphate 1-phosphatase activity"/>
    <property type="evidence" value="ECO:0007669"/>
    <property type="project" value="UniProtKB-EC"/>
</dbReference>
<dbReference type="GO" id="GO:0046872">
    <property type="term" value="F:metal ion binding"/>
    <property type="evidence" value="ECO:0007669"/>
    <property type="project" value="UniProtKB-KW"/>
</dbReference>
<comment type="caution">
    <text evidence="9">The sequence shown here is derived from an EMBL/GenBank/DDBJ whole genome shotgun (WGS) entry which is preliminary data.</text>
</comment>
<dbReference type="AlphaFoldDB" id="M0JDU0"/>
<dbReference type="SUPFAM" id="SSF56655">
    <property type="entry name" value="Carbohydrate phosphatase"/>
    <property type="match status" value="1"/>
</dbReference>
<dbReference type="PANTHER" id="PTHR20854:SF4">
    <property type="entry name" value="INOSITOL-1-MONOPHOSPHATASE-RELATED"/>
    <property type="match status" value="1"/>
</dbReference>
<evidence type="ECO:0000256" key="6">
    <source>
        <dbReference type="ARBA" id="ARBA00023277"/>
    </source>
</evidence>
<evidence type="ECO:0000313" key="10">
    <source>
        <dbReference type="Proteomes" id="UP000011553"/>
    </source>
</evidence>